<reference evidence="1" key="1">
    <citation type="journal article" date="2018" name="Data Brief">
        <title>Genome sequence data from 17 accessions of Ensete ventricosum, a staple food crop for millions in Ethiopia.</title>
        <authorList>
            <person name="Yemataw Z."/>
            <person name="Muzemil S."/>
            <person name="Ambachew D."/>
            <person name="Tripathi L."/>
            <person name="Tesfaye K."/>
            <person name="Chala A."/>
            <person name="Farbos A."/>
            <person name="O'Neill P."/>
            <person name="Moore K."/>
            <person name="Grant M."/>
            <person name="Studholme D.J."/>
        </authorList>
    </citation>
    <scope>NUCLEOTIDE SEQUENCE [LARGE SCALE GENOMIC DNA]</scope>
    <source>
        <tissue evidence="1">Leaf</tissue>
    </source>
</reference>
<organism evidence="1">
    <name type="scientific">Ensete ventricosum</name>
    <name type="common">Abyssinian banana</name>
    <name type="synonym">Musa ensete</name>
    <dbReference type="NCBI Taxonomy" id="4639"/>
    <lineage>
        <taxon>Eukaryota</taxon>
        <taxon>Viridiplantae</taxon>
        <taxon>Streptophyta</taxon>
        <taxon>Embryophyta</taxon>
        <taxon>Tracheophyta</taxon>
        <taxon>Spermatophyta</taxon>
        <taxon>Magnoliopsida</taxon>
        <taxon>Liliopsida</taxon>
        <taxon>Zingiberales</taxon>
        <taxon>Musaceae</taxon>
        <taxon>Ensete</taxon>
    </lineage>
</organism>
<sequence length="62" mass="7054">LAAEGLNLSLTLCGTLNNDILSYDRLIMVLLCSYLDLLDKSKGQVQLQIRMEKMKEVKRPPF</sequence>
<accession>A0A445MH43</accession>
<gene>
    <name evidence="1" type="ORF">BHM03_00025125</name>
</gene>
<feature type="non-terminal residue" evidence="1">
    <location>
        <position position="1"/>
    </location>
</feature>
<protein>
    <submittedName>
        <fullName evidence="1">Uncharacterized protein</fullName>
    </submittedName>
</protein>
<proteinExistence type="predicted"/>
<dbReference type="AlphaFoldDB" id="A0A445MH43"/>
<dbReference type="Proteomes" id="UP000290560">
    <property type="component" value="Unassembled WGS sequence"/>
</dbReference>
<evidence type="ECO:0000313" key="1">
    <source>
        <dbReference type="EMBL" id="RZR73516.1"/>
    </source>
</evidence>
<name>A0A445MH43_ENSVE</name>
<dbReference type="EMBL" id="KV875939">
    <property type="protein sequence ID" value="RZR73516.1"/>
    <property type="molecule type" value="Genomic_DNA"/>
</dbReference>